<keyword evidence="2" id="KW-1133">Transmembrane helix</keyword>
<feature type="transmembrane region" description="Helical" evidence="2">
    <location>
        <begin position="205"/>
        <end position="235"/>
    </location>
</feature>
<gene>
    <name evidence="3" type="ORF">KIN_01630</name>
</gene>
<feature type="transmembrane region" description="Helical" evidence="2">
    <location>
        <begin position="241"/>
        <end position="265"/>
    </location>
</feature>
<evidence type="ECO:0000313" key="4">
    <source>
        <dbReference type="Proteomes" id="UP000436822"/>
    </source>
</evidence>
<feature type="transmembrane region" description="Helical" evidence="2">
    <location>
        <begin position="434"/>
        <end position="452"/>
    </location>
</feature>
<feature type="transmembrane region" description="Helical" evidence="2">
    <location>
        <begin position="458"/>
        <end position="480"/>
    </location>
</feature>
<feature type="region of interest" description="Disordered" evidence="1">
    <location>
        <begin position="68"/>
        <end position="91"/>
    </location>
</feature>
<dbReference type="Proteomes" id="UP000436822">
    <property type="component" value="Unassembled WGS sequence"/>
</dbReference>
<sequence length="515" mass="55717">MMQSASEASIAAPFQRLRTAVLFLTLTLIGLWPAFLNGDPLLFYDSASYYKGGGAAIEMLEDKLGIDTQKTDREPTPEPTVSAPSESNPEDAVAEQLRPATADVTSRKFGLRSLPFSLYANVTTRLFGVFGPIALISALTAWLILAFVAILPTATRSLVALGTMGLSGLPFYTSQYMPDTLAGHLILAPIIMVVRTDLGAWTRLLLLATMAFAFLAHYAHIPLGAVMLLLLVGAYVVRRSYIWAGLSAATLLIALGVNVAISLLVPTVEPDRATSTQTAEAAPVEKPKSGKSISIAPARFPILLARTLEDGPGRKYLEATCPDPRFTLCEVYATFPKNVGAALWGDDSIYNRATPIQAQRIADEELELIWEAFKAYPVEQTTALLGNAFEQLYLIGLNDQIFGSMEVLGPRTIDVELEFHTYDSVKAAVEQIQLISVGLALLGLILRFGSFSQPFRQGVWFLAVGLLVNAAVCGGLSAPVDRYQGRVIWCLILMGFSAWALHPRLAGLNLRAAPQ</sequence>
<evidence type="ECO:0000256" key="2">
    <source>
        <dbReference type="SAM" id="Phobius"/>
    </source>
</evidence>
<accession>A0A6N6JCF5</accession>
<dbReference type="EMBL" id="BLJE01000001">
    <property type="protein sequence ID" value="GFE63089.1"/>
    <property type="molecule type" value="Genomic_DNA"/>
</dbReference>
<reference evidence="3 4" key="1">
    <citation type="submission" date="2019-12" db="EMBL/GenBank/DDBJ databases">
        <title>Litoreibacter badius sp. nov., a novel bacteriochlorophyll a-containing bacterium in the genus Litoreibacter.</title>
        <authorList>
            <person name="Kanamuro M."/>
            <person name="Takabe Y."/>
            <person name="Mori K."/>
            <person name="Takaichi S."/>
            <person name="Hanada S."/>
        </authorList>
    </citation>
    <scope>NUCLEOTIDE SEQUENCE [LARGE SCALE GENOMIC DNA]</scope>
    <source>
        <strain evidence="3 4">K6</strain>
    </source>
</reference>
<organism evidence="3 4">
    <name type="scientific">Litoreibacter roseus</name>
    <dbReference type="NCBI Taxonomy" id="2601869"/>
    <lineage>
        <taxon>Bacteria</taxon>
        <taxon>Pseudomonadati</taxon>
        <taxon>Pseudomonadota</taxon>
        <taxon>Alphaproteobacteria</taxon>
        <taxon>Rhodobacterales</taxon>
        <taxon>Roseobacteraceae</taxon>
        <taxon>Litoreibacter</taxon>
    </lineage>
</organism>
<keyword evidence="4" id="KW-1185">Reference proteome</keyword>
<keyword evidence="2" id="KW-0812">Transmembrane</keyword>
<protein>
    <submittedName>
        <fullName evidence="3">Uncharacterized protein</fullName>
    </submittedName>
</protein>
<name>A0A6N6JCF5_9RHOB</name>
<proteinExistence type="predicted"/>
<comment type="caution">
    <text evidence="3">The sequence shown here is derived from an EMBL/GenBank/DDBJ whole genome shotgun (WGS) entry which is preliminary data.</text>
</comment>
<dbReference type="RefSeq" id="WP_159804071.1">
    <property type="nucleotide sequence ID" value="NZ_BLJE01000001.1"/>
</dbReference>
<evidence type="ECO:0000256" key="1">
    <source>
        <dbReference type="SAM" id="MobiDB-lite"/>
    </source>
</evidence>
<keyword evidence="2" id="KW-0472">Membrane</keyword>
<feature type="transmembrane region" description="Helical" evidence="2">
    <location>
        <begin position="487"/>
        <end position="505"/>
    </location>
</feature>
<feature type="transmembrane region" description="Helical" evidence="2">
    <location>
        <begin position="158"/>
        <end position="175"/>
    </location>
</feature>
<evidence type="ECO:0000313" key="3">
    <source>
        <dbReference type="EMBL" id="GFE63089.1"/>
    </source>
</evidence>
<dbReference type="AlphaFoldDB" id="A0A6N6JCF5"/>
<dbReference type="OrthoDB" id="7238679at2"/>
<feature type="transmembrane region" description="Helical" evidence="2">
    <location>
        <begin position="126"/>
        <end position="151"/>
    </location>
</feature>